<feature type="binding site" evidence="8">
    <location>
        <position position="83"/>
    </location>
    <ligand>
        <name>GTP</name>
        <dbReference type="ChEBI" id="CHEBI:37565"/>
    </ligand>
</feature>
<dbReference type="HAMAP" id="MF_00316">
    <property type="entry name" value="MobA"/>
    <property type="match status" value="1"/>
</dbReference>
<comment type="caution">
    <text evidence="10">The sequence shown here is derived from an EMBL/GenBank/DDBJ whole genome shotgun (WGS) entry which is preliminary data.</text>
</comment>
<accession>A0ABV5KR40</accession>
<dbReference type="Pfam" id="PF12804">
    <property type="entry name" value="NTP_transf_3"/>
    <property type="match status" value="1"/>
</dbReference>
<evidence type="ECO:0000256" key="5">
    <source>
        <dbReference type="ARBA" id="ARBA00022842"/>
    </source>
</evidence>
<comment type="function">
    <text evidence="8">Transfers a GMP moiety from GTP to Mo-molybdopterin (Mo-MPT) cofactor (Moco or molybdenum cofactor) to form Mo-molybdopterin guanine dinucleotide (Mo-MGD) cofactor.</text>
</comment>
<evidence type="ECO:0000256" key="4">
    <source>
        <dbReference type="ARBA" id="ARBA00022741"/>
    </source>
</evidence>
<keyword evidence="11" id="KW-1185">Reference proteome</keyword>
<comment type="domain">
    <text evidence="8">The N-terminal domain determines nucleotide recognition and specific binding, while the C-terminal domain determines the specific binding to the target protein.</text>
</comment>
<dbReference type="EC" id="2.7.7.77" evidence="8"/>
<dbReference type="CDD" id="cd02503">
    <property type="entry name" value="MobA"/>
    <property type="match status" value="1"/>
</dbReference>
<keyword evidence="10" id="KW-0548">Nucleotidyltransferase</keyword>
<evidence type="ECO:0000256" key="8">
    <source>
        <dbReference type="HAMAP-Rule" id="MF_00316"/>
    </source>
</evidence>
<protein>
    <recommendedName>
        <fullName evidence="8">Probable molybdenum cofactor guanylyltransferase</fullName>
        <shortName evidence="8">MoCo guanylyltransferase</shortName>
        <ecNumber evidence="8">2.7.7.77</ecNumber>
    </recommendedName>
    <alternativeName>
        <fullName evidence="8">GTP:molybdopterin guanylyltransferase</fullName>
    </alternativeName>
    <alternativeName>
        <fullName evidence="8">Mo-MPT guanylyltransferase</fullName>
    </alternativeName>
    <alternativeName>
        <fullName evidence="8">Molybdopterin guanylyltransferase</fullName>
    </alternativeName>
    <alternativeName>
        <fullName evidence="8">Molybdopterin-guanine dinucleotide synthase</fullName>
        <shortName evidence="8">MGD synthase</shortName>
    </alternativeName>
</protein>
<feature type="binding site" evidence="8">
    <location>
        <position position="112"/>
    </location>
    <ligand>
        <name>GTP</name>
        <dbReference type="ChEBI" id="CHEBI:37565"/>
    </ligand>
</feature>
<keyword evidence="5 8" id="KW-0460">Magnesium</keyword>
<dbReference type="PANTHER" id="PTHR19136">
    <property type="entry name" value="MOLYBDENUM COFACTOR GUANYLYLTRANSFERASE"/>
    <property type="match status" value="1"/>
</dbReference>
<keyword evidence="6 8" id="KW-0342">GTP-binding</keyword>
<organism evidence="10 11">
    <name type="scientific">Paenibacillus aurantiacus</name>
    <dbReference type="NCBI Taxonomy" id="1936118"/>
    <lineage>
        <taxon>Bacteria</taxon>
        <taxon>Bacillati</taxon>
        <taxon>Bacillota</taxon>
        <taxon>Bacilli</taxon>
        <taxon>Bacillales</taxon>
        <taxon>Paenibacillaceae</taxon>
        <taxon>Paenibacillus</taxon>
    </lineage>
</organism>
<dbReference type="GO" id="GO:0016779">
    <property type="term" value="F:nucleotidyltransferase activity"/>
    <property type="evidence" value="ECO:0007669"/>
    <property type="project" value="UniProtKB-KW"/>
</dbReference>
<dbReference type="PANTHER" id="PTHR19136:SF81">
    <property type="entry name" value="MOLYBDENUM COFACTOR GUANYLYLTRANSFERASE"/>
    <property type="match status" value="1"/>
</dbReference>
<evidence type="ECO:0000256" key="1">
    <source>
        <dbReference type="ARBA" id="ARBA00022490"/>
    </source>
</evidence>
<proteinExistence type="inferred from homology"/>
<feature type="binding site" evidence="8">
    <location>
        <position position="112"/>
    </location>
    <ligand>
        <name>Mg(2+)</name>
        <dbReference type="ChEBI" id="CHEBI:18420"/>
    </ligand>
</feature>
<evidence type="ECO:0000256" key="6">
    <source>
        <dbReference type="ARBA" id="ARBA00023134"/>
    </source>
</evidence>
<dbReference type="EMBL" id="JBHMDO010000022">
    <property type="protein sequence ID" value="MFB9326863.1"/>
    <property type="molecule type" value="Genomic_DNA"/>
</dbReference>
<evidence type="ECO:0000256" key="3">
    <source>
        <dbReference type="ARBA" id="ARBA00022723"/>
    </source>
</evidence>
<dbReference type="SUPFAM" id="SSF53448">
    <property type="entry name" value="Nucleotide-diphospho-sugar transferases"/>
    <property type="match status" value="1"/>
</dbReference>
<evidence type="ECO:0000313" key="11">
    <source>
        <dbReference type="Proteomes" id="UP001589747"/>
    </source>
</evidence>
<gene>
    <name evidence="8" type="primary">mobA</name>
    <name evidence="10" type="ORF">ACFFSY_13130</name>
</gene>
<keyword evidence="7 8" id="KW-0501">Molybdenum cofactor biosynthesis</keyword>
<dbReference type="InterPro" id="IPR025877">
    <property type="entry name" value="MobA-like_NTP_Trfase"/>
</dbReference>
<dbReference type="InterPro" id="IPR013482">
    <property type="entry name" value="Molybde_CF_guanTrfase"/>
</dbReference>
<comment type="subcellular location">
    <subcellularLocation>
        <location evidence="8">Cytoplasm</location>
    </subcellularLocation>
</comment>
<keyword evidence="4 8" id="KW-0547">Nucleotide-binding</keyword>
<feature type="domain" description="MobA-like NTP transferase" evidence="9">
    <location>
        <begin position="11"/>
        <end position="176"/>
    </location>
</feature>
<keyword evidence="3 8" id="KW-0479">Metal-binding</keyword>
<name>A0ABV5KR40_9BACL</name>
<evidence type="ECO:0000259" key="9">
    <source>
        <dbReference type="Pfam" id="PF12804"/>
    </source>
</evidence>
<dbReference type="Proteomes" id="UP001589747">
    <property type="component" value="Unassembled WGS sequence"/>
</dbReference>
<feature type="binding site" evidence="8">
    <location>
        <begin position="14"/>
        <end position="16"/>
    </location>
    <ligand>
        <name>GTP</name>
        <dbReference type="ChEBI" id="CHEBI:37565"/>
    </ligand>
</feature>
<dbReference type="RefSeq" id="WP_377494547.1">
    <property type="nucleotide sequence ID" value="NZ_JBHMDO010000022.1"/>
</dbReference>
<comment type="similarity">
    <text evidence="8">Belongs to the MobA family.</text>
</comment>
<dbReference type="InterPro" id="IPR029044">
    <property type="entry name" value="Nucleotide-diphossugar_trans"/>
</dbReference>
<sequence length="216" mass="22998">MEEKIGLGGSGLILAGGLSTRMGTDKAALAISGKPLLVRLAEGMAEEGLRPIAVSVADEEREAVYRALLQDSPAARHVHYVRDAYPGSGPLAGLHAGLSSLPSGYTFVLACDMPVLSESLLRRMEAEVARRERSGEAGPDVVLAPGQPFHALYHTRVAARIEQVLIAGDFRVMKMLGDLETLEVGIADEETAAFLNLNTPEAFGAYVAQFENGRRA</sequence>
<reference evidence="10 11" key="1">
    <citation type="submission" date="2024-09" db="EMBL/GenBank/DDBJ databases">
        <authorList>
            <person name="Sun Q."/>
            <person name="Mori K."/>
        </authorList>
    </citation>
    <scope>NUCLEOTIDE SEQUENCE [LARGE SCALE GENOMIC DNA]</scope>
    <source>
        <strain evidence="10 11">TISTR 2452</strain>
    </source>
</reference>
<evidence type="ECO:0000256" key="2">
    <source>
        <dbReference type="ARBA" id="ARBA00022679"/>
    </source>
</evidence>
<keyword evidence="2 8" id="KW-0808">Transferase</keyword>
<feature type="binding site" evidence="8">
    <location>
        <position position="26"/>
    </location>
    <ligand>
        <name>GTP</name>
        <dbReference type="ChEBI" id="CHEBI:37565"/>
    </ligand>
</feature>
<keyword evidence="1 8" id="KW-0963">Cytoplasm</keyword>
<comment type="cofactor">
    <cofactor evidence="8">
        <name>Mg(2+)</name>
        <dbReference type="ChEBI" id="CHEBI:18420"/>
    </cofactor>
</comment>
<comment type="caution">
    <text evidence="8">Lacks conserved residue(s) required for the propagation of feature annotation.</text>
</comment>
<evidence type="ECO:0000313" key="10">
    <source>
        <dbReference type="EMBL" id="MFB9326863.1"/>
    </source>
</evidence>
<evidence type="ECO:0000256" key="7">
    <source>
        <dbReference type="ARBA" id="ARBA00023150"/>
    </source>
</evidence>
<dbReference type="Gene3D" id="3.90.550.10">
    <property type="entry name" value="Spore Coat Polysaccharide Biosynthesis Protein SpsA, Chain A"/>
    <property type="match status" value="1"/>
</dbReference>
<comment type="catalytic activity">
    <reaction evidence="8">
        <text>Mo-molybdopterin + GTP + H(+) = Mo-molybdopterin guanine dinucleotide + diphosphate</text>
        <dbReference type="Rhea" id="RHEA:34243"/>
        <dbReference type="ChEBI" id="CHEBI:15378"/>
        <dbReference type="ChEBI" id="CHEBI:33019"/>
        <dbReference type="ChEBI" id="CHEBI:37565"/>
        <dbReference type="ChEBI" id="CHEBI:71302"/>
        <dbReference type="ChEBI" id="CHEBI:71310"/>
        <dbReference type="EC" id="2.7.7.77"/>
    </reaction>
</comment>